<dbReference type="InterPro" id="IPR009057">
    <property type="entry name" value="Homeodomain-like_sf"/>
</dbReference>
<sequence length="195" mass="21555">MTNPDQASAGQRDQSRELTIPKVIIDEDTATPSMADIIGVIGEDGAQLLCDRLGGLCLDVGPPNQRFIDVLGLEKAVELRKHMGTGRFFVPRTLISREARHKAIVQARRDGARVHDIAIAFGLGERQVYEVLAKHRQRRPKLSETELKPAILRLADEGTGVPQIAFDVGTNQQTVLRILRDRPVSGHTRRIGKQS</sequence>
<dbReference type="SUPFAM" id="SSF46689">
    <property type="entry name" value="Homeodomain-like"/>
    <property type="match status" value="1"/>
</dbReference>
<protein>
    <recommendedName>
        <fullName evidence="2">Mor transcription activator domain-containing protein</fullName>
    </recommendedName>
</protein>
<organism evidence="1">
    <name type="scientific">marine sediment metagenome</name>
    <dbReference type="NCBI Taxonomy" id="412755"/>
    <lineage>
        <taxon>unclassified sequences</taxon>
        <taxon>metagenomes</taxon>
        <taxon>ecological metagenomes</taxon>
    </lineage>
</organism>
<evidence type="ECO:0000313" key="1">
    <source>
        <dbReference type="EMBL" id="KKN69995.1"/>
    </source>
</evidence>
<proteinExistence type="predicted"/>
<comment type="caution">
    <text evidence="1">The sequence shown here is derived from an EMBL/GenBank/DDBJ whole genome shotgun (WGS) entry which is preliminary data.</text>
</comment>
<dbReference type="EMBL" id="LAZR01000413">
    <property type="protein sequence ID" value="KKN69995.1"/>
    <property type="molecule type" value="Genomic_DNA"/>
</dbReference>
<dbReference type="Gene3D" id="1.10.10.60">
    <property type="entry name" value="Homeodomain-like"/>
    <property type="match status" value="1"/>
</dbReference>
<name>A0A0F9SLU5_9ZZZZ</name>
<accession>A0A0F9SLU5</accession>
<gene>
    <name evidence="1" type="ORF">LCGC14_0435400</name>
</gene>
<evidence type="ECO:0008006" key="2">
    <source>
        <dbReference type="Google" id="ProtNLM"/>
    </source>
</evidence>
<dbReference type="AlphaFoldDB" id="A0A0F9SLU5"/>
<reference evidence="1" key="1">
    <citation type="journal article" date="2015" name="Nature">
        <title>Complex archaea that bridge the gap between prokaryotes and eukaryotes.</title>
        <authorList>
            <person name="Spang A."/>
            <person name="Saw J.H."/>
            <person name="Jorgensen S.L."/>
            <person name="Zaremba-Niedzwiedzka K."/>
            <person name="Martijn J."/>
            <person name="Lind A.E."/>
            <person name="van Eijk R."/>
            <person name="Schleper C."/>
            <person name="Guy L."/>
            <person name="Ettema T.J."/>
        </authorList>
    </citation>
    <scope>NUCLEOTIDE SEQUENCE</scope>
</reference>